<sequence>MTAVKQALWQRLLPKQPLLMEVGSATLHHTLLPHCHDAQLHQLLSDHKVWHTTLHGEPPFPLSPSNHCLYLCVDHQPDRARYPHTPPNSSLDDYCLNGGLSHIDYLQLGPGLDLQALLQGAQRLLQRRAIEWLHLPHLTAPLDESLAHLFERCGVHGYQIIQVAANGQLTRHQQPQSWLTEHPAEVMVLAPRHMGRLMPQEQHRFLLHQTLPQHGIQAQNVIHVGAHLGEAYPNYQQAGCGTVLFIEADPQTYSQLAQRFAHIPAVRCLQGILSDQPQPLTVHRASVRQSHTSSPVNAPIERHSPTETAATLPLNTTTLPALLEWHRIDIKGFNLLILDIKETALKVLRGAESLLGRFDAIIVEVSYRELYAGAPLIDEMDDWLEQRDFVRKAERSPYDINWGDALYVRRRRLSMPTFGKIGRFANQIFQYFALEIMAKQLDAVIETPPWAGNALYGIPSRGLTGPYGVVKDTTDRMAAQQMVPLIQQQPQRDCEIIGYFQPHSSLMRPWRELFLRLYRVQDEIRLPLDQAIETMIGPEATLVVLHLRRGDYGYGYFFVAPEAWYLAFLADIWPRLRNPVLYIASDDLPQVLPAFAHYQPKTAMDLRIGLQGIPYFSDFYVMSQAHLLAISNSSFSFAASMLNQKSRLFMRPDPALEKLIPYDPWNADVLLRDIHPHLLDPKHPSNQRIFDYFGYTPPSG</sequence>
<dbReference type="AlphaFoldDB" id="A0L580"/>
<evidence type="ECO:0000259" key="1">
    <source>
        <dbReference type="Pfam" id="PF05050"/>
    </source>
</evidence>
<organism evidence="2 3">
    <name type="scientific">Magnetococcus marinus (strain ATCC BAA-1437 / JCM 17883 / MC-1)</name>
    <dbReference type="NCBI Taxonomy" id="156889"/>
    <lineage>
        <taxon>Bacteria</taxon>
        <taxon>Pseudomonadati</taxon>
        <taxon>Pseudomonadota</taxon>
        <taxon>Magnetococcia</taxon>
        <taxon>Magnetococcales</taxon>
        <taxon>Magnetococcaceae</taxon>
        <taxon>Magnetococcus</taxon>
    </lineage>
</organism>
<dbReference type="InterPro" id="IPR029063">
    <property type="entry name" value="SAM-dependent_MTases_sf"/>
</dbReference>
<dbReference type="KEGG" id="mgm:Mmc1_0602"/>
<dbReference type="GO" id="GO:0032259">
    <property type="term" value="P:methylation"/>
    <property type="evidence" value="ECO:0007669"/>
    <property type="project" value="UniProtKB-KW"/>
</dbReference>
<dbReference type="InterPro" id="IPR006342">
    <property type="entry name" value="FkbM_mtfrase"/>
</dbReference>
<dbReference type="eggNOG" id="COG0438">
    <property type="taxonomic scope" value="Bacteria"/>
</dbReference>
<dbReference type="HOGENOM" id="CLU_393705_0_0_5"/>
<dbReference type="SUPFAM" id="SSF53335">
    <property type="entry name" value="S-adenosyl-L-methionine-dependent methyltransferases"/>
    <property type="match status" value="1"/>
</dbReference>
<keyword evidence="3" id="KW-1185">Reference proteome</keyword>
<dbReference type="OrthoDB" id="4104638at2"/>
<dbReference type="RefSeq" id="WP_011712290.1">
    <property type="nucleotide sequence ID" value="NC_008576.1"/>
</dbReference>
<dbReference type="GO" id="GO:0008171">
    <property type="term" value="F:O-methyltransferase activity"/>
    <property type="evidence" value="ECO:0007669"/>
    <property type="project" value="TreeGrafter"/>
</dbReference>
<dbReference type="PANTHER" id="PTHR36973">
    <property type="entry name" value="SLL1456 PROTEIN-RELATED"/>
    <property type="match status" value="1"/>
</dbReference>
<keyword evidence="2" id="KW-0489">Methyltransferase</keyword>
<accession>A0L580</accession>
<dbReference type="Proteomes" id="UP000002586">
    <property type="component" value="Chromosome"/>
</dbReference>
<feature type="domain" description="Methyltransferase FkbM" evidence="1">
    <location>
        <begin position="223"/>
        <end position="389"/>
    </location>
</feature>
<dbReference type="STRING" id="156889.Mmc1_0602"/>
<reference evidence="3" key="1">
    <citation type="journal article" date="2009" name="Appl. Environ. Microbiol.">
        <title>Complete genome sequence of the chemolithoautotrophic marine magnetotactic coccus strain MC-1.</title>
        <authorList>
            <person name="Schubbe S."/>
            <person name="Williams T.J."/>
            <person name="Xie G."/>
            <person name="Kiss H.E."/>
            <person name="Brettin T.S."/>
            <person name="Martinez D."/>
            <person name="Ross C.A."/>
            <person name="Schuler D."/>
            <person name="Cox B.L."/>
            <person name="Nealson K.H."/>
            <person name="Bazylinski D.A."/>
        </authorList>
    </citation>
    <scope>NUCLEOTIDE SEQUENCE [LARGE SCALE GENOMIC DNA]</scope>
    <source>
        <strain evidence="3">ATCC BAA-1437 / JCM 17883 / MC-1</strain>
    </source>
</reference>
<reference evidence="2 3" key="2">
    <citation type="journal article" date="2012" name="Int. J. Syst. Evol. Microbiol.">
        <title>Magnetococcus marinus gen. nov., sp. nov., a marine, magnetotactic bacterium that represents a novel lineage (Magnetococcaceae fam. nov.; Magnetococcales ord. nov.) at the base of the Alphaproteobacteria.</title>
        <authorList>
            <person name="Bazylinski D.A."/>
            <person name="Williams T.J."/>
            <person name="Lefevre C.T."/>
            <person name="Berg R.J."/>
            <person name="Zhang C.L."/>
            <person name="Bowser S.S."/>
            <person name="Dean A.J."/>
            <person name="Beveridge T.J."/>
        </authorList>
    </citation>
    <scope>NUCLEOTIDE SEQUENCE [LARGE SCALE GENOMIC DNA]</scope>
    <source>
        <strain evidence="3">ATCC BAA-1437 / JCM 17883 / MC-1</strain>
    </source>
</reference>
<name>A0L580_MAGMM</name>
<dbReference type="InterPro" id="IPR053188">
    <property type="entry name" value="FkbM_Methyltransferase"/>
</dbReference>
<gene>
    <name evidence="2" type="ordered locus">Mmc1_0602</name>
</gene>
<keyword evidence="2" id="KW-0808">Transferase</keyword>
<dbReference type="Gene3D" id="3.40.50.150">
    <property type="entry name" value="Vaccinia Virus protein VP39"/>
    <property type="match status" value="1"/>
</dbReference>
<evidence type="ECO:0000313" key="2">
    <source>
        <dbReference type="EMBL" id="ABK43123.1"/>
    </source>
</evidence>
<dbReference type="EMBL" id="CP000471">
    <property type="protein sequence ID" value="ABK43123.1"/>
    <property type="molecule type" value="Genomic_DNA"/>
</dbReference>
<protein>
    <submittedName>
        <fullName evidence="2">Methyltransferase FkbM family</fullName>
    </submittedName>
</protein>
<dbReference type="Pfam" id="PF05050">
    <property type="entry name" value="Methyltransf_21"/>
    <property type="match status" value="1"/>
</dbReference>
<proteinExistence type="predicted"/>
<dbReference type="PANTHER" id="PTHR36973:SF4">
    <property type="entry name" value="NODULATION PROTEIN"/>
    <property type="match status" value="1"/>
</dbReference>
<dbReference type="NCBIfam" id="TIGR01444">
    <property type="entry name" value="fkbM_fam"/>
    <property type="match status" value="1"/>
</dbReference>
<evidence type="ECO:0000313" key="3">
    <source>
        <dbReference type="Proteomes" id="UP000002586"/>
    </source>
</evidence>